<keyword evidence="2" id="KW-1185">Reference proteome</keyword>
<dbReference type="Proteomes" id="UP000184073">
    <property type="component" value="Unassembled WGS sequence"/>
</dbReference>
<proteinExistence type="predicted"/>
<evidence type="ECO:0000313" key="1">
    <source>
        <dbReference type="EMBL" id="OJJ07301.1"/>
    </source>
</evidence>
<dbReference type="OrthoDB" id="10403200at2759"/>
<protein>
    <submittedName>
        <fullName evidence="1">Uncharacterized protein</fullName>
    </submittedName>
</protein>
<dbReference type="EMBL" id="KV878136">
    <property type="protein sequence ID" value="OJJ07301.1"/>
    <property type="molecule type" value="Genomic_DNA"/>
</dbReference>
<dbReference type="AlphaFoldDB" id="A0A1L9Q0K2"/>
<reference evidence="2" key="1">
    <citation type="journal article" date="2017" name="Genome Biol.">
        <title>Comparative genomics reveals high biological diversity and specific adaptations in the industrially and medically important fungal genus Aspergillus.</title>
        <authorList>
            <person name="de Vries R.P."/>
            <person name="Riley R."/>
            <person name="Wiebenga A."/>
            <person name="Aguilar-Osorio G."/>
            <person name="Amillis S."/>
            <person name="Uchima C.A."/>
            <person name="Anderluh G."/>
            <person name="Asadollahi M."/>
            <person name="Askin M."/>
            <person name="Barry K."/>
            <person name="Battaglia E."/>
            <person name="Bayram O."/>
            <person name="Benocci T."/>
            <person name="Braus-Stromeyer S.A."/>
            <person name="Caldana C."/>
            <person name="Canovas D."/>
            <person name="Cerqueira G.C."/>
            <person name="Chen F."/>
            <person name="Chen W."/>
            <person name="Choi C."/>
            <person name="Clum A."/>
            <person name="Dos Santos R.A."/>
            <person name="Damasio A.R."/>
            <person name="Diallinas G."/>
            <person name="Emri T."/>
            <person name="Fekete E."/>
            <person name="Flipphi M."/>
            <person name="Freyberg S."/>
            <person name="Gallo A."/>
            <person name="Gournas C."/>
            <person name="Habgood R."/>
            <person name="Hainaut M."/>
            <person name="Harispe M.L."/>
            <person name="Henrissat B."/>
            <person name="Hilden K.S."/>
            <person name="Hope R."/>
            <person name="Hossain A."/>
            <person name="Karabika E."/>
            <person name="Karaffa L."/>
            <person name="Karanyi Z."/>
            <person name="Krasevec N."/>
            <person name="Kuo A."/>
            <person name="Kusch H."/>
            <person name="LaButti K."/>
            <person name="Lagendijk E.L."/>
            <person name="Lapidus A."/>
            <person name="Levasseur A."/>
            <person name="Lindquist E."/>
            <person name="Lipzen A."/>
            <person name="Logrieco A.F."/>
            <person name="MacCabe A."/>
            <person name="Maekelae M.R."/>
            <person name="Malavazi I."/>
            <person name="Melin P."/>
            <person name="Meyer V."/>
            <person name="Mielnichuk N."/>
            <person name="Miskei M."/>
            <person name="Molnar A.P."/>
            <person name="Mule G."/>
            <person name="Ngan C.Y."/>
            <person name="Orejas M."/>
            <person name="Orosz E."/>
            <person name="Ouedraogo J.P."/>
            <person name="Overkamp K.M."/>
            <person name="Park H.-S."/>
            <person name="Perrone G."/>
            <person name="Piumi F."/>
            <person name="Punt P.J."/>
            <person name="Ram A.F."/>
            <person name="Ramon A."/>
            <person name="Rauscher S."/>
            <person name="Record E."/>
            <person name="Riano-Pachon D.M."/>
            <person name="Robert V."/>
            <person name="Roehrig J."/>
            <person name="Ruller R."/>
            <person name="Salamov A."/>
            <person name="Salih N.S."/>
            <person name="Samson R.A."/>
            <person name="Sandor E."/>
            <person name="Sanguinetti M."/>
            <person name="Schuetze T."/>
            <person name="Sepcic K."/>
            <person name="Shelest E."/>
            <person name="Sherlock G."/>
            <person name="Sophianopoulou V."/>
            <person name="Squina F.M."/>
            <person name="Sun H."/>
            <person name="Susca A."/>
            <person name="Todd R.B."/>
            <person name="Tsang A."/>
            <person name="Unkles S.E."/>
            <person name="van de Wiele N."/>
            <person name="van Rossen-Uffink D."/>
            <person name="Oliveira J.V."/>
            <person name="Vesth T.C."/>
            <person name="Visser J."/>
            <person name="Yu J.-H."/>
            <person name="Zhou M."/>
            <person name="Andersen M.R."/>
            <person name="Archer D.B."/>
            <person name="Baker S.E."/>
            <person name="Benoit I."/>
            <person name="Brakhage A.A."/>
            <person name="Braus G.H."/>
            <person name="Fischer R."/>
            <person name="Frisvad J.C."/>
            <person name="Goldman G.H."/>
            <person name="Houbraken J."/>
            <person name="Oakley B."/>
            <person name="Pocsi I."/>
            <person name="Scazzocchio C."/>
            <person name="Seiboth B."/>
            <person name="vanKuyk P.A."/>
            <person name="Wortman J."/>
            <person name="Dyer P.S."/>
            <person name="Grigoriev I.V."/>
        </authorList>
    </citation>
    <scope>NUCLEOTIDE SEQUENCE [LARGE SCALE GENOMIC DNA]</scope>
    <source>
        <strain evidence="2">CBS 583.65</strain>
    </source>
</reference>
<organism evidence="1 2">
    <name type="scientific">Aspergillus versicolor CBS 583.65</name>
    <dbReference type="NCBI Taxonomy" id="1036611"/>
    <lineage>
        <taxon>Eukaryota</taxon>
        <taxon>Fungi</taxon>
        <taxon>Dikarya</taxon>
        <taxon>Ascomycota</taxon>
        <taxon>Pezizomycotina</taxon>
        <taxon>Eurotiomycetes</taxon>
        <taxon>Eurotiomycetidae</taxon>
        <taxon>Eurotiales</taxon>
        <taxon>Aspergillaceae</taxon>
        <taxon>Aspergillus</taxon>
        <taxon>Aspergillus subgen. Nidulantes</taxon>
    </lineage>
</organism>
<accession>A0A1L9Q0K2</accession>
<evidence type="ECO:0000313" key="2">
    <source>
        <dbReference type="Proteomes" id="UP000184073"/>
    </source>
</evidence>
<dbReference type="GeneID" id="63733867"/>
<name>A0A1L9Q0K2_ASPVE</name>
<dbReference type="VEuPathDB" id="FungiDB:ASPVEDRAFT_88554"/>
<gene>
    <name evidence="1" type="ORF">ASPVEDRAFT_88554</name>
</gene>
<sequence length="53" mass="5809">MAVLVSTVVADTQYALNADANCLNICWDEPSTCPPGMELTHLTEDCWTCCRSD</sequence>
<dbReference type="RefSeq" id="XP_040673063.1">
    <property type="nucleotide sequence ID" value="XM_040818356.1"/>
</dbReference>